<dbReference type="Pfam" id="PF01237">
    <property type="entry name" value="Oxysterol_BP"/>
    <property type="match status" value="1"/>
</dbReference>
<dbReference type="GO" id="GO:0032934">
    <property type="term" value="F:sterol binding"/>
    <property type="evidence" value="ECO:0007669"/>
    <property type="project" value="TreeGrafter"/>
</dbReference>
<dbReference type="InterPro" id="IPR018494">
    <property type="entry name" value="Oxysterol-bd_CS"/>
</dbReference>
<evidence type="ECO:0000256" key="1">
    <source>
        <dbReference type="ARBA" id="ARBA00008842"/>
    </source>
</evidence>
<dbReference type="Gene3D" id="3.30.70.3490">
    <property type="match status" value="1"/>
</dbReference>
<dbReference type="GO" id="GO:0016020">
    <property type="term" value="C:membrane"/>
    <property type="evidence" value="ECO:0007669"/>
    <property type="project" value="TreeGrafter"/>
</dbReference>
<dbReference type="SUPFAM" id="SSF144000">
    <property type="entry name" value="Oxysterol-binding protein-like"/>
    <property type="match status" value="1"/>
</dbReference>
<organism evidence="3 4">
    <name type="scientific">Dacryopinax primogenitus (strain DJM 731)</name>
    <name type="common">Brown rot fungus</name>
    <dbReference type="NCBI Taxonomy" id="1858805"/>
    <lineage>
        <taxon>Eukaryota</taxon>
        <taxon>Fungi</taxon>
        <taxon>Dikarya</taxon>
        <taxon>Basidiomycota</taxon>
        <taxon>Agaricomycotina</taxon>
        <taxon>Dacrymycetes</taxon>
        <taxon>Dacrymycetales</taxon>
        <taxon>Dacrymycetaceae</taxon>
        <taxon>Dacryopinax</taxon>
    </lineage>
</organism>
<name>M5G0D8_DACPD</name>
<dbReference type="OrthoDB" id="48057at2759"/>
<dbReference type="STRING" id="1858805.M5G0D8"/>
<dbReference type="GeneID" id="63688501"/>
<comment type="similarity">
    <text evidence="1 2">Belongs to the OSBP family.</text>
</comment>
<accession>M5G0D8</accession>
<gene>
    <name evidence="3" type="ORF">DACRYDRAFT_23887</name>
</gene>
<dbReference type="GO" id="GO:0005829">
    <property type="term" value="C:cytosol"/>
    <property type="evidence" value="ECO:0007669"/>
    <property type="project" value="TreeGrafter"/>
</dbReference>
<dbReference type="Proteomes" id="UP000030653">
    <property type="component" value="Unassembled WGS sequence"/>
</dbReference>
<dbReference type="InterPro" id="IPR000648">
    <property type="entry name" value="Oxysterol-bd"/>
</dbReference>
<evidence type="ECO:0000256" key="2">
    <source>
        <dbReference type="RuleBase" id="RU003844"/>
    </source>
</evidence>
<evidence type="ECO:0000313" key="4">
    <source>
        <dbReference type="Proteomes" id="UP000030653"/>
    </source>
</evidence>
<dbReference type="HOGENOM" id="CLU_029722_0_0_1"/>
<protein>
    <recommendedName>
        <fullName evidence="5">Oxysterol-binding protein</fullName>
    </recommendedName>
</protein>
<reference evidence="3 4" key="1">
    <citation type="journal article" date="2012" name="Science">
        <title>The Paleozoic origin of enzymatic lignin decomposition reconstructed from 31 fungal genomes.</title>
        <authorList>
            <person name="Floudas D."/>
            <person name="Binder M."/>
            <person name="Riley R."/>
            <person name="Barry K."/>
            <person name="Blanchette R.A."/>
            <person name="Henrissat B."/>
            <person name="Martinez A.T."/>
            <person name="Otillar R."/>
            <person name="Spatafora J.W."/>
            <person name="Yadav J.S."/>
            <person name="Aerts A."/>
            <person name="Benoit I."/>
            <person name="Boyd A."/>
            <person name="Carlson A."/>
            <person name="Copeland A."/>
            <person name="Coutinho P.M."/>
            <person name="de Vries R.P."/>
            <person name="Ferreira P."/>
            <person name="Findley K."/>
            <person name="Foster B."/>
            <person name="Gaskell J."/>
            <person name="Glotzer D."/>
            <person name="Gorecki P."/>
            <person name="Heitman J."/>
            <person name="Hesse C."/>
            <person name="Hori C."/>
            <person name="Igarashi K."/>
            <person name="Jurgens J.A."/>
            <person name="Kallen N."/>
            <person name="Kersten P."/>
            <person name="Kohler A."/>
            <person name="Kuees U."/>
            <person name="Kumar T.K.A."/>
            <person name="Kuo A."/>
            <person name="LaButti K."/>
            <person name="Larrondo L.F."/>
            <person name="Lindquist E."/>
            <person name="Ling A."/>
            <person name="Lombard V."/>
            <person name="Lucas S."/>
            <person name="Lundell T."/>
            <person name="Martin R."/>
            <person name="McLaughlin D.J."/>
            <person name="Morgenstern I."/>
            <person name="Morin E."/>
            <person name="Murat C."/>
            <person name="Nagy L.G."/>
            <person name="Nolan M."/>
            <person name="Ohm R.A."/>
            <person name="Patyshakuliyeva A."/>
            <person name="Rokas A."/>
            <person name="Ruiz-Duenas F.J."/>
            <person name="Sabat G."/>
            <person name="Salamov A."/>
            <person name="Samejima M."/>
            <person name="Schmutz J."/>
            <person name="Slot J.C."/>
            <person name="St John F."/>
            <person name="Stenlid J."/>
            <person name="Sun H."/>
            <person name="Sun S."/>
            <person name="Syed K."/>
            <person name="Tsang A."/>
            <person name="Wiebenga A."/>
            <person name="Young D."/>
            <person name="Pisabarro A."/>
            <person name="Eastwood D.C."/>
            <person name="Martin F."/>
            <person name="Cullen D."/>
            <person name="Grigoriev I.V."/>
            <person name="Hibbett D.S."/>
        </authorList>
    </citation>
    <scope>NUCLEOTIDE SEQUENCE [LARGE SCALE GENOMIC DNA]</scope>
    <source>
        <strain evidence="3 4">DJM-731 SS1</strain>
    </source>
</reference>
<sequence length="503" mass="56328">MSAAADIANGSVHLPAEPKLDGAAFDDATVDTPISVGESSDASETSKLRMILQLVKKCFGVSDIANMRLSLPSVLLAPVPNLEYWSYTDRPDILASVNDSPDPFDRMLSVLRFVFSKDLKFIRGGVCKPYNSVLGEHFRCHYRVPALPNPPEPQFVPKSYLHIPTPAARSEGSSLRSFGSWKSGQREKPASISQLSSQLENVVIMEDGLELNGEEAQIVFITEQVSHHPPMSSYYYEVVDRGIQLSGVDQIAARLSGASVRIAPGDKNKGLFIKLTSGPGEGEEYHVTHPIAAVNGLLTMRLYASITDSVIVTCRGGKDGKLLRAIIEYKDEGWIGKPQRAVEGVIHTYDPDSVEQEEWRKVKHVPLDRHLARFEGAWDKKINWRRASESDWRPLIDLSTLSLVPKIVRPLPEQLHNESRRFWKDVTENLNKKNYNEATACKLRIEQSQRDIAAERKRKGVHFTPVYFDKDIEDGRSRLNDDGRKAIMEEIERARTGSRSASR</sequence>
<evidence type="ECO:0000313" key="3">
    <source>
        <dbReference type="EMBL" id="EJT99296.1"/>
    </source>
</evidence>
<evidence type="ECO:0008006" key="5">
    <source>
        <dbReference type="Google" id="ProtNLM"/>
    </source>
</evidence>
<dbReference type="AlphaFoldDB" id="M5G0D8"/>
<keyword evidence="4" id="KW-1185">Reference proteome</keyword>
<dbReference type="RefSeq" id="XP_040626194.1">
    <property type="nucleotide sequence ID" value="XM_040773439.1"/>
</dbReference>
<dbReference type="EMBL" id="JH795870">
    <property type="protein sequence ID" value="EJT99296.1"/>
    <property type="molecule type" value="Genomic_DNA"/>
</dbReference>
<proteinExistence type="inferred from homology"/>
<dbReference type="InterPro" id="IPR037239">
    <property type="entry name" value="OSBP_sf"/>
</dbReference>
<dbReference type="OMA" id="WNYLDAP"/>
<dbReference type="PROSITE" id="PS01013">
    <property type="entry name" value="OSBP"/>
    <property type="match status" value="1"/>
</dbReference>
<dbReference type="PANTHER" id="PTHR10972">
    <property type="entry name" value="OXYSTEROL-BINDING PROTEIN-RELATED"/>
    <property type="match status" value="1"/>
</dbReference>
<dbReference type="Gene3D" id="2.40.160.120">
    <property type="match status" value="1"/>
</dbReference>
<dbReference type="PANTHER" id="PTHR10972:SF212">
    <property type="entry name" value="OXYSTEROL-BINDING PROTEIN-LIKE PROTEIN 1"/>
    <property type="match status" value="1"/>
</dbReference>